<dbReference type="GO" id="GO:0016787">
    <property type="term" value="F:hydrolase activity"/>
    <property type="evidence" value="ECO:0007669"/>
    <property type="project" value="UniProtKB-ARBA"/>
</dbReference>
<sequence>MVRMSVEVPDRKTLLEFVPTAQYGDFDGVANSATGSAASVSDSNIETCGVAIDDDTRSDAGAYDAARTHATPNITVQRGGARHLSSVLPALSSAIGHPITTAVHKDPAALQTALGFPDARSAIVVLVDGLGFWNLNLRIGHVPYLRSLLRDSANQRPISTCSPSTTVAAMATFGTGTCPGLTGMAGYTQRNPQTGELSQLIQFKQAIEPRDLQRQPTVFERLARQDVPVTSSGLPKFADSPLTQAALRGARYVGNAHPGDRVKAACRAARDPGLTYLYLRDTDKVGHNFGWNSPEWIAALESVDAQLGLLHRNAPRGTLIVIVADHGMVSALPEERIDIALTPQLREGVALVGGEPRAVMIYAERSCPADEIAERWKDCLGSRALVRTRDQAIAEGLFGPVDPRVEPMIGDVLAQTSGNVTLVDSRSQSDKATRLPSVHGSQTMMEMDVPCLIDVI</sequence>
<gene>
    <name evidence="1" type="ORF">BISU_1102</name>
</gene>
<dbReference type="AlphaFoldDB" id="A0A087E8G4"/>
<evidence type="ECO:0000313" key="1">
    <source>
        <dbReference type="EMBL" id="KFJ04065.1"/>
    </source>
</evidence>
<keyword evidence="2" id="KW-1185">Reference proteome</keyword>
<dbReference type="EMBL" id="JGZR01000005">
    <property type="protein sequence ID" value="KFJ04065.1"/>
    <property type="molecule type" value="Genomic_DNA"/>
</dbReference>
<accession>A0A087E8G4</accession>
<dbReference type="PANTHER" id="PTHR10151:SF120">
    <property type="entry name" value="BIS(5'-ADENOSYL)-TRIPHOSPHATASE"/>
    <property type="match status" value="1"/>
</dbReference>
<protein>
    <submittedName>
        <fullName evidence="1">Nucleotide pyrophosphatase</fullName>
    </submittedName>
</protein>
<dbReference type="Proteomes" id="UP000029055">
    <property type="component" value="Unassembled WGS sequence"/>
</dbReference>
<reference evidence="1 2" key="1">
    <citation type="submission" date="2014-03" db="EMBL/GenBank/DDBJ databases">
        <title>Genomics of Bifidobacteria.</title>
        <authorList>
            <person name="Ventura M."/>
            <person name="Milani C."/>
            <person name="Lugli G.A."/>
        </authorList>
    </citation>
    <scope>NUCLEOTIDE SEQUENCE [LARGE SCALE GENOMIC DNA]</scope>
    <source>
        <strain evidence="1 2">LMG 11597</strain>
    </source>
</reference>
<dbReference type="InterPro" id="IPR002591">
    <property type="entry name" value="Phosphodiest/P_Trfase"/>
</dbReference>
<name>A0A087E8G4_9BIFI</name>
<dbReference type="Gene3D" id="3.40.720.10">
    <property type="entry name" value="Alkaline Phosphatase, subunit A"/>
    <property type="match status" value="1"/>
</dbReference>
<dbReference type="eggNOG" id="COG1524">
    <property type="taxonomic scope" value="Bacteria"/>
</dbReference>
<dbReference type="InterPro" id="IPR017850">
    <property type="entry name" value="Alkaline_phosphatase_core_sf"/>
</dbReference>
<evidence type="ECO:0000313" key="2">
    <source>
        <dbReference type="Proteomes" id="UP000029055"/>
    </source>
</evidence>
<dbReference type="Pfam" id="PF01663">
    <property type="entry name" value="Phosphodiest"/>
    <property type="match status" value="1"/>
</dbReference>
<organism evidence="1 2">
    <name type="scientific">Bifidobacterium subtile</name>
    <dbReference type="NCBI Taxonomy" id="77635"/>
    <lineage>
        <taxon>Bacteria</taxon>
        <taxon>Bacillati</taxon>
        <taxon>Actinomycetota</taxon>
        <taxon>Actinomycetes</taxon>
        <taxon>Bifidobacteriales</taxon>
        <taxon>Bifidobacteriaceae</taxon>
        <taxon>Bifidobacterium</taxon>
    </lineage>
</organism>
<dbReference type="STRING" id="77635.BISU_1102"/>
<dbReference type="PANTHER" id="PTHR10151">
    <property type="entry name" value="ECTONUCLEOTIDE PYROPHOSPHATASE/PHOSPHODIESTERASE"/>
    <property type="match status" value="1"/>
</dbReference>
<dbReference type="SUPFAM" id="SSF53649">
    <property type="entry name" value="Alkaline phosphatase-like"/>
    <property type="match status" value="1"/>
</dbReference>
<proteinExistence type="predicted"/>
<comment type="caution">
    <text evidence="1">The sequence shown here is derived from an EMBL/GenBank/DDBJ whole genome shotgun (WGS) entry which is preliminary data.</text>
</comment>